<evidence type="ECO:0000313" key="4">
    <source>
        <dbReference type="EMBL" id="TDL26818.1"/>
    </source>
</evidence>
<dbReference type="VEuPathDB" id="FungiDB:BD410DRAFT_714941"/>
<dbReference type="Pfam" id="PF17829">
    <property type="entry name" value="GH115_C"/>
    <property type="match status" value="1"/>
</dbReference>
<dbReference type="PANTHER" id="PTHR37842">
    <property type="match status" value="1"/>
</dbReference>
<name>A0A4Y7QHW4_9AGAM</name>
<feature type="domain" description="Gylcosyl hydrolase 115 C-terminal" evidence="3">
    <location>
        <begin position="809"/>
        <end position="985"/>
    </location>
</feature>
<dbReference type="OrthoDB" id="4849794at2759"/>
<evidence type="ECO:0000313" key="5">
    <source>
        <dbReference type="Proteomes" id="UP000294933"/>
    </source>
</evidence>
<evidence type="ECO:0000256" key="1">
    <source>
        <dbReference type="ARBA" id="ARBA00022801"/>
    </source>
</evidence>
<keyword evidence="5" id="KW-1185">Reference proteome</keyword>
<organism evidence="4 5">
    <name type="scientific">Rickenella mellea</name>
    <dbReference type="NCBI Taxonomy" id="50990"/>
    <lineage>
        <taxon>Eukaryota</taxon>
        <taxon>Fungi</taxon>
        <taxon>Dikarya</taxon>
        <taxon>Basidiomycota</taxon>
        <taxon>Agaricomycotina</taxon>
        <taxon>Agaricomycetes</taxon>
        <taxon>Hymenochaetales</taxon>
        <taxon>Rickenellaceae</taxon>
        <taxon>Rickenella</taxon>
    </lineage>
</organism>
<accession>A0A4Y7QHW4</accession>
<dbReference type="Gene3D" id="3.20.20.520">
    <property type="entry name" value="Glycosyl hydrolase family 115"/>
    <property type="match status" value="1"/>
</dbReference>
<dbReference type="EMBL" id="ML170160">
    <property type="protein sequence ID" value="TDL26818.1"/>
    <property type="molecule type" value="Genomic_DNA"/>
</dbReference>
<dbReference type="STRING" id="50990.A0A4Y7QHW4"/>
<dbReference type="AlphaFoldDB" id="A0A4Y7QHW4"/>
<dbReference type="GO" id="GO:0016787">
    <property type="term" value="F:hydrolase activity"/>
    <property type="evidence" value="ECO:0007669"/>
    <property type="project" value="UniProtKB-KW"/>
</dbReference>
<evidence type="ECO:0000259" key="3">
    <source>
        <dbReference type="Pfam" id="PF17829"/>
    </source>
</evidence>
<dbReference type="InterPro" id="IPR029018">
    <property type="entry name" value="Hex-like_dom2"/>
</dbReference>
<dbReference type="Gene3D" id="2.60.120.1620">
    <property type="match status" value="1"/>
</dbReference>
<dbReference type="InterPro" id="IPR031924">
    <property type="entry name" value="GH115"/>
</dbReference>
<dbReference type="PANTHER" id="PTHR37842:SF2">
    <property type="entry name" value="GYLCOSYL HYDROLASE 115 C-TERMINAL DOMAIN-CONTAINING PROTEIN"/>
    <property type="match status" value="1"/>
</dbReference>
<protein>
    <recommendedName>
        <fullName evidence="3">Gylcosyl hydrolase 115 C-terminal domain-containing protein</fullName>
    </recommendedName>
</protein>
<dbReference type="InterPro" id="IPR041437">
    <property type="entry name" value="GH115_C"/>
</dbReference>
<feature type="chain" id="PRO_5021288514" description="Gylcosyl hydrolase 115 C-terminal domain-containing protein" evidence="2">
    <location>
        <begin position="18"/>
        <end position="989"/>
    </location>
</feature>
<evidence type="ECO:0000256" key="2">
    <source>
        <dbReference type="SAM" id="SignalP"/>
    </source>
</evidence>
<dbReference type="InterPro" id="IPR042301">
    <property type="entry name" value="GH115_sf"/>
</dbReference>
<sequence length="989" mass="108745">MLAVVLVVLVAGHVVRAIGQQRCVSFVSSPSAFTVVSKGVAAPVFTSTDDWPGVHRAVGDFVSDIKKVTGTTPKLSNATISSLKTSTAPIIIGTLGKSSLVSQIVNNSKIDVSAISGRWETFQSFLVTNPLPGVPSAYLIIGSDKRGTIYGLYDHSEQFGVSPWYWWADVPITKNANMFVTSSGCLQGPPSVQYRGIFLNDEQPSLQNWAMEKFTNGTGSTLLGSPFNHLFYSKLFELLLRLKANYLWPAMWGSAFGIDDSLNQPLADFYGVVMGTSHQEPMMRSTPNEWNLFGSGDWNYSTNAQNIYKFWVNGTERSRPFESLYTLGMRGSGDLPLSETTNVNLLEQIVADQRTILMNAYNGTDVTTIPQLWALCKYKEVQGYYEDGMRVPDDVALIWTDDNWGNIRRFPLADERNRTGGAGVYYHVGSPRDYKWITSSQISKTYEQMSIAVERNATRVWILNVGDLKPYELGTEFFLAYGWNTTRWNHNNLDTFVSQWATREFDLSDGDSNTVAQIISNLTRWNARRKPELLNGTTYSLIDYREADTVLNDWKTLSDSSTAIYNKLSSEMKPSFFEMVHHPVQASQNLASMWISQGMNNMRASQARLSANTLADQVETMFATDYDLENQYHTLLDGKWDHMMDQTHVMYYYWQQPMTNTMPPISRVQAKKQALSGPMRVVPEGTLGAWPGDNPNQCSQGYSCPPPTLNLDYFAPIPNRYVDVGAGGPNAFTFTVTSSASWLKLTPASGSISPTAPEQRVFASVDWSQVNGAQSAVISFKATAKGQPSQTTTVNFNANKTVPATGFTGFVEGDGGIAIEAAHASRNTSVSGVTWTELPGYGRTLSGVTPWPRMGNNGANFTAGSGPSLEYDFYNFHPVQGMTVMVSPSLNANGNDRPLGFAVQLDTQTPRSFYFIPPAAASATPAGWDGVDGFVANSIVSVAVSGTAAPGAHTLKIWMVEPAVVVQKIVINTGNVRHSYLGPPESMRV</sequence>
<dbReference type="Pfam" id="PF15979">
    <property type="entry name" value="Glyco_hydro_115"/>
    <property type="match status" value="1"/>
</dbReference>
<reference evidence="4 5" key="1">
    <citation type="submission" date="2018-06" db="EMBL/GenBank/DDBJ databases">
        <title>A transcriptomic atlas of mushroom development highlights an independent origin of complex multicellularity.</title>
        <authorList>
            <consortium name="DOE Joint Genome Institute"/>
            <person name="Krizsan K."/>
            <person name="Almasi E."/>
            <person name="Merenyi Z."/>
            <person name="Sahu N."/>
            <person name="Viragh M."/>
            <person name="Koszo T."/>
            <person name="Mondo S."/>
            <person name="Kiss B."/>
            <person name="Balint B."/>
            <person name="Kues U."/>
            <person name="Barry K."/>
            <person name="Hegedus J.C."/>
            <person name="Henrissat B."/>
            <person name="Johnson J."/>
            <person name="Lipzen A."/>
            <person name="Ohm R."/>
            <person name="Nagy I."/>
            <person name="Pangilinan J."/>
            <person name="Yan J."/>
            <person name="Xiong Y."/>
            <person name="Grigoriev I.V."/>
            <person name="Hibbett D.S."/>
            <person name="Nagy L.G."/>
        </authorList>
    </citation>
    <scope>NUCLEOTIDE SEQUENCE [LARGE SCALE GENOMIC DNA]</scope>
    <source>
        <strain evidence="4 5">SZMC22713</strain>
    </source>
</reference>
<gene>
    <name evidence="4" type="ORF">BD410DRAFT_714941</name>
</gene>
<proteinExistence type="predicted"/>
<dbReference type="Proteomes" id="UP000294933">
    <property type="component" value="Unassembled WGS sequence"/>
</dbReference>
<dbReference type="Gene3D" id="1.20.58.2150">
    <property type="match status" value="1"/>
</dbReference>
<keyword evidence="1" id="KW-0378">Hydrolase</keyword>
<feature type="signal peptide" evidence="2">
    <location>
        <begin position="1"/>
        <end position="17"/>
    </location>
</feature>
<keyword evidence="2" id="KW-0732">Signal</keyword>
<dbReference type="Gene3D" id="3.30.379.10">
    <property type="entry name" value="Chitobiase/beta-hexosaminidase domain 2-like"/>
    <property type="match status" value="1"/>
</dbReference>